<name>A0ABD0KT50_9CAEN</name>
<dbReference type="EMBL" id="JACVVK020000128">
    <property type="protein sequence ID" value="KAK7490261.1"/>
    <property type="molecule type" value="Genomic_DNA"/>
</dbReference>
<accession>A0ABD0KT50</accession>
<reference evidence="1 2" key="1">
    <citation type="journal article" date="2023" name="Sci. Data">
        <title>Genome assembly of the Korean intertidal mud-creeper Batillaria attramentaria.</title>
        <authorList>
            <person name="Patra A.K."/>
            <person name="Ho P.T."/>
            <person name="Jun S."/>
            <person name="Lee S.J."/>
            <person name="Kim Y."/>
            <person name="Won Y.J."/>
        </authorList>
    </citation>
    <scope>NUCLEOTIDE SEQUENCE [LARGE SCALE GENOMIC DNA]</scope>
    <source>
        <strain evidence="1">Wonlab-2016</strain>
    </source>
</reference>
<gene>
    <name evidence="1" type="ORF">BaRGS_00018422</name>
</gene>
<dbReference type="AlphaFoldDB" id="A0ABD0KT50"/>
<keyword evidence="2" id="KW-1185">Reference proteome</keyword>
<sequence>MSVTTFRDIPHVLQLECSGEALAPDTDVLTMAMYVSGSDTILAYVNPWKNDCLTSDSFTSCIVVPNHSRKTRLRSLVLDVTEMTSRVYGCNVTFSRAGGWTSSVSWSLPVSGKSK</sequence>
<organism evidence="1 2">
    <name type="scientific">Batillaria attramentaria</name>
    <dbReference type="NCBI Taxonomy" id="370345"/>
    <lineage>
        <taxon>Eukaryota</taxon>
        <taxon>Metazoa</taxon>
        <taxon>Spiralia</taxon>
        <taxon>Lophotrochozoa</taxon>
        <taxon>Mollusca</taxon>
        <taxon>Gastropoda</taxon>
        <taxon>Caenogastropoda</taxon>
        <taxon>Sorbeoconcha</taxon>
        <taxon>Cerithioidea</taxon>
        <taxon>Batillariidae</taxon>
        <taxon>Batillaria</taxon>
    </lineage>
</organism>
<evidence type="ECO:0000313" key="1">
    <source>
        <dbReference type="EMBL" id="KAK7490261.1"/>
    </source>
</evidence>
<comment type="caution">
    <text evidence="1">The sequence shown here is derived from an EMBL/GenBank/DDBJ whole genome shotgun (WGS) entry which is preliminary data.</text>
</comment>
<dbReference type="Proteomes" id="UP001519460">
    <property type="component" value="Unassembled WGS sequence"/>
</dbReference>
<evidence type="ECO:0000313" key="2">
    <source>
        <dbReference type="Proteomes" id="UP001519460"/>
    </source>
</evidence>
<protein>
    <submittedName>
        <fullName evidence="1">Uncharacterized protein</fullName>
    </submittedName>
</protein>
<proteinExistence type="predicted"/>